<dbReference type="SMART" id="SM00382">
    <property type="entry name" value="AAA"/>
    <property type="match status" value="1"/>
</dbReference>
<keyword evidence="2" id="KW-0547">Nucleotide-binding</keyword>
<dbReference type="PANTHER" id="PTHR42935:SF1">
    <property type="entry name" value="SLR0930 PROTEIN"/>
    <property type="match status" value="1"/>
</dbReference>
<evidence type="ECO:0000313" key="2">
    <source>
        <dbReference type="EMBL" id="MBD7910942.1"/>
    </source>
</evidence>
<dbReference type="PANTHER" id="PTHR42935">
    <property type="entry name" value="SLR0930 PROTEIN"/>
    <property type="match status" value="1"/>
</dbReference>
<accession>A0ABR8PS13</accession>
<keyword evidence="3" id="KW-1185">Reference proteome</keyword>
<protein>
    <submittedName>
        <fullName evidence="2">ATP-binding protein</fullName>
    </submittedName>
</protein>
<reference evidence="2 3" key="1">
    <citation type="submission" date="2020-08" db="EMBL/GenBank/DDBJ databases">
        <title>A Genomic Blueprint of the Chicken Gut Microbiome.</title>
        <authorList>
            <person name="Gilroy R."/>
            <person name="Ravi A."/>
            <person name="Getino M."/>
            <person name="Pursley I."/>
            <person name="Horton D.L."/>
            <person name="Alikhan N.-F."/>
            <person name="Baker D."/>
            <person name="Gharbi K."/>
            <person name="Hall N."/>
            <person name="Watson M."/>
            <person name="Adriaenssens E.M."/>
            <person name="Foster-Nyarko E."/>
            <person name="Jarju S."/>
            <person name="Secka A."/>
            <person name="Antonio M."/>
            <person name="Oren A."/>
            <person name="Chaudhuri R."/>
            <person name="La Ragione R.M."/>
            <person name="Hildebrand F."/>
            <person name="Pallen M.J."/>
        </authorList>
    </citation>
    <scope>NUCLEOTIDE SEQUENCE [LARGE SCALE GENOMIC DNA]</scope>
    <source>
        <strain evidence="2 3">Sa3CVN1</strain>
    </source>
</reference>
<dbReference type="RefSeq" id="WP_143317527.1">
    <property type="nucleotide sequence ID" value="NZ_JACSRA010000007.1"/>
</dbReference>
<feature type="domain" description="AAA+ ATPase" evidence="1">
    <location>
        <begin position="242"/>
        <end position="360"/>
    </location>
</feature>
<sequence length="443" mass="51426">MKREERIKLNLDSLCVYKGIFSEKVGDKFKTLVDKLVNSNTLGECIVAYNEFTYELFKENKDLSFKEVIVENMLLENNPFNIFLEEKEQVPDFIVNGIRGELEVLSQIASVNSKDIKDCLLDKYDEQESIKKRIDSLLDWGVGEKSYIPKKCIDFEALKTLLINGIDWREYTENLIGFHKKNGTGRATAYGAFVWERFDNEEEGHLREIIDPDPIRLSNLIGYESQKKEIVSNTVHFLKGVPANNLLLYGSRGTGKSSTVKAILNEYYEEGLRLIEVDKKQLSDFTRIIRLLKNKKQRFIIFVDDLVFDENEDSYSALKTILEGRIENRPSNILIYATTNRRHLVQEKFSDRDEVNSKDTMEEKLSLADRFGITISFFAPNQKEFLTIVDGIVKDRGLYIKEEELHREALKWEKWHNGRSPRSATQFVDWLEGELSILNNTVL</sequence>
<comment type="caution">
    <text evidence="2">The sequence shown here is derived from an EMBL/GenBank/DDBJ whole genome shotgun (WGS) entry which is preliminary data.</text>
</comment>
<dbReference type="GO" id="GO:0005524">
    <property type="term" value="F:ATP binding"/>
    <property type="evidence" value="ECO:0007669"/>
    <property type="project" value="UniProtKB-KW"/>
</dbReference>
<dbReference type="Pfam" id="PF05673">
    <property type="entry name" value="DUF815"/>
    <property type="match status" value="1"/>
</dbReference>
<dbReference type="Gene3D" id="3.40.50.300">
    <property type="entry name" value="P-loop containing nucleotide triphosphate hydrolases"/>
    <property type="match status" value="1"/>
</dbReference>
<organism evidence="2 3">
    <name type="scientific">Clostridium cibarium</name>
    <dbReference type="NCBI Taxonomy" id="2762247"/>
    <lineage>
        <taxon>Bacteria</taxon>
        <taxon>Bacillati</taxon>
        <taxon>Bacillota</taxon>
        <taxon>Clostridia</taxon>
        <taxon>Eubacteriales</taxon>
        <taxon>Clostridiaceae</taxon>
        <taxon>Clostridium</taxon>
    </lineage>
</organism>
<proteinExistence type="predicted"/>
<name>A0ABR8PS13_9CLOT</name>
<dbReference type="Proteomes" id="UP000627781">
    <property type="component" value="Unassembled WGS sequence"/>
</dbReference>
<dbReference type="InterPro" id="IPR027417">
    <property type="entry name" value="P-loop_NTPase"/>
</dbReference>
<evidence type="ECO:0000313" key="3">
    <source>
        <dbReference type="Proteomes" id="UP000627781"/>
    </source>
</evidence>
<dbReference type="CDD" id="cd00009">
    <property type="entry name" value="AAA"/>
    <property type="match status" value="1"/>
</dbReference>
<gene>
    <name evidence="2" type="ORF">H9661_06185</name>
</gene>
<dbReference type="InterPro" id="IPR008533">
    <property type="entry name" value="DUF815"/>
</dbReference>
<dbReference type="EMBL" id="JACSRA010000007">
    <property type="protein sequence ID" value="MBD7910942.1"/>
    <property type="molecule type" value="Genomic_DNA"/>
</dbReference>
<keyword evidence="2" id="KW-0067">ATP-binding</keyword>
<dbReference type="SUPFAM" id="SSF52540">
    <property type="entry name" value="P-loop containing nucleoside triphosphate hydrolases"/>
    <property type="match status" value="1"/>
</dbReference>
<dbReference type="InterPro" id="IPR003593">
    <property type="entry name" value="AAA+_ATPase"/>
</dbReference>
<evidence type="ECO:0000259" key="1">
    <source>
        <dbReference type="SMART" id="SM00382"/>
    </source>
</evidence>